<feature type="compositionally biased region" description="Polar residues" evidence="1">
    <location>
        <begin position="17"/>
        <end position="35"/>
    </location>
</feature>
<gene>
    <name evidence="2" type="ORF">BLW93_05160</name>
</gene>
<sequence>MDVKNVLNVQTALQMNNPQNVTRNVRAEVQNQSQDGGIRTEEKKRLSPKEMEKLVNDLKDKLSMLNTQLKIEIEKIGDGEEIPVIKVINTKTDEVIRQIPPEYMLKIAKYIDEITGLLLREKA</sequence>
<organism evidence="2 3">
    <name type="scientific">Desulfurobacterium indicum</name>
    <dbReference type="NCBI Taxonomy" id="1914305"/>
    <lineage>
        <taxon>Bacteria</taxon>
        <taxon>Pseudomonadati</taxon>
        <taxon>Aquificota</taxon>
        <taxon>Aquificia</taxon>
        <taxon>Desulfurobacteriales</taxon>
        <taxon>Desulfurobacteriaceae</taxon>
        <taxon>Desulfurobacterium</taxon>
    </lineage>
</organism>
<dbReference type="EMBL" id="MOEN01000016">
    <property type="protein sequence ID" value="OMH40452.1"/>
    <property type="molecule type" value="Genomic_DNA"/>
</dbReference>
<feature type="region of interest" description="Disordered" evidence="1">
    <location>
        <begin position="17"/>
        <end position="47"/>
    </location>
</feature>
<comment type="caution">
    <text evidence="2">The sequence shown here is derived from an EMBL/GenBank/DDBJ whole genome shotgun (WGS) entry which is preliminary data.</text>
</comment>
<evidence type="ECO:0000313" key="3">
    <source>
        <dbReference type="Proteomes" id="UP000187408"/>
    </source>
</evidence>
<dbReference type="InterPro" id="IPR035924">
    <property type="entry name" value="FlaG-like_sf"/>
</dbReference>
<dbReference type="PANTHER" id="PTHR37166">
    <property type="entry name" value="PROTEIN FLAG"/>
    <property type="match status" value="1"/>
</dbReference>
<dbReference type="PANTHER" id="PTHR37166:SF1">
    <property type="entry name" value="PROTEIN FLAG"/>
    <property type="match status" value="1"/>
</dbReference>
<feature type="compositionally biased region" description="Basic and acidic residues" evidence="1">
    <location>
        <begin position="38"/>
        <end position="47"/>
    </location>
</feature>
<reference evidence="2 3" key="1">
    <citation type="submission" date="2016-10" db="EMBL/GenBank/DDBJ databases">
        <title>Genome sequence of a sulfur-reducing bacterium Desulfurobacterium indicum K6013.</title>
        <authorList>
            <person name="Cao J."/>
            <person name="Shao Z."/>
            <person name="Alain K."/>
            <person name="Jebbar M."/>
        </authorList>
    </citation>
    <scope>NUCLEOTIDE SEQUENCE [LARGE SCALE GENOMIC DNA]</scope>
    <source>
        <strain evidence="2 3">K6013</strain>
    </source>
</reference>
<name>A0A1R1MKX2_9BACT</name>
<dbReference type="SUPFAM" id="SSF160214">
    <property type="entry name" value="FlaG-like"/>
    <property type="match status" value="1"/>
</dbReference>
<dbReference type="InterPro" id="IPR005186">
    <property type="entry name" value="FlaG"/>
</dbReference>
<dbReference type="OrthoDB" id="9812344at2"/>
<accession>A0A1R1MKX2</accession>
<protein>
    <recommendedName>
        <fullName evidence="4">Flagellar biosynthesis protein FlaG</fullName>
    </recommendedName>
</protein>
<dbReference type="STRING" id="1914305.BLW93_05160"/>
<proteinExistence type="predicted"/>
<dbReference type="RefSeq" id="WP_076713041.1">
    <property type="nucleotide sequence ID" value="NZ_MOEN01000016.1"/>
</dbReference>
<keyword evidence="3" id="KW-1185">Reference proteome</keyword>
<dbReference type="Gene3D" id="3.30.160.170">
    <property type="entry name" value="FlaG-like"/>
    <property type="match status" value="1"/>
</dbReference>
<evidence type="ECO:0000313" key="2">
    <source>
        <dbReference type="EMBL" id="OMH40452.1"/>
    </source>
</evidence>
<evidence type="ECO:0000256" key="1">
    <source>
        <dbReference type="SAM" id="MobiDB-lite"/>
    </source>
</evidence>
<evidence type="ECO:0008006" key="4">
    <source>
        <dbReference type="Google" id="ProtNLM"/>
    </source>
</evidence>
<dbReference type="Pfam" id="PF03646">
    <property type="entry name" value="FlaG"/>
    <property type="match status" value="1"/>
</dbReference>
<dbReference type="AlphaFoldDB" id="A0A1R1MKX2"/>
<dbReference type="Proteomes" id="UP000187408">
    <property type="component" value="Unassembled WGS sequence"/>
</dbReference>